<name>A0A0H2R2V0_9AGAM</name>
<protein>
    <submittedName>
        <fullName evidence="1">Uncharacterized protein</fullName>
    </submittedName>
</protein>
<sequence>MRHRPLPGFSLNRRSRGSSSIAVQVFIRTSALTCGVVIPRAQKIGFFVARTRRGRGSYSYCGRTGIRAIAVCQSCLYFWDRW</sequence>
<reference evidence="1 2" key="1">
    <citation type="submission" date="2015-04" db="EMBL/GenBank/DDBJ databases">
        <title>Complete genome sequence of Schizopora paradoxa KUC8140, a cosmopolitan wood degrader in East Asia.</title>
        <authorList>
            <consortium name="DOE Joint Genome Institute"/>
            <person name="Min B."/>
            <person name="Park H."/>
            <person name="Jang Y."/>
            <person name="Kim J.-J."/>
            <person name="Kim K.H."/>
            <person name="Pangilinan J."/>
            <person name="Lipzen A."/>
            <person name="Riley R."/>
            <person name="Grigoriev I.V."/>
            <person name="Spatafora J.W."/>
            <person name="Choi I.-G."/>
        </authorList>
    </citation>
    <scope>NUCLEOTIDE SEQUENCE [LARGE SCALE GENOMIC DNA]</scope>
    <source>
        <strain evidence="1 2">KUC8140</strain>
    </source>
</reference>
<evidence type="ECO:0000313" key="1">
    <source>
        <dbReference type="EMBL" id="KLO05672.1"/>
    </source>
</evidence>
<gene>
    <name evidence="1" type="ORF">SCHPADRAFT_716782</name>
</gene>
<dbReference type="EMBL" id="KQ086278">
    <property type="protein sequence ID" value="KLO05672.1"/>
    <property type="molecule type" value="Genomic_DNA"/>
</dbReference>
<dbReference type="AlphaFoldDB" id="A0A0H2R2V0"/>
<keyword evidence="2" id="KW-1185">Reference proteome</keyword>
<dbReference type="Proteomes" id="UP000053477">
    <property type="component" value="Unassembled WGS sequence"/>
</dbReference>
<organism evidence="1 2">
    <name type="scientific">Schizopora paradoxa</name>
    <dbReference type="NCBI Taxonomy" id="27342"/>
    <lineage>
        <taxon>Eukaryota</taxon>
        <taxon>Fungi</taxon>
        <taxon>Dikarya</taxon>
        <taxon>Basidiomycota</taxon>
        <taxon>Agaricomycotina</taxon>
        <taxon>Agaricomycetes</taxon>
        <taxon>Hymenochaetales</taxon>
        <taxon>Schizoporaceae</taxon>
        <taxon>Schizopora</taxon>
    </lineage>
</organism>
<proteinExistence type="predicted"/>
<dbReference type="InParanoid" id="A0A0H2R2V0"/>
<accession>A0A0H2R2V0</accession>
<evidence type="ECO:0000313" key="2">
    <source>
        <dbReference type="Proteomes" id="UP000053477"/>
    </source>
</evidence>